<keyword evidence="2" id="KW-0732">Signal</keyword>
<dbReference type="Gene3D" id="6.10.140.1230">
    <property type="match status" value="2"/>
</dbReference>
<gene>
    <name evidence="3" type="ORF">GIB67_034848</name>
</gene>
<evidence type="ECO:0000256" key="1">
    <source>
        <dbReference type="SAM" id="MobiDB-lite"/>
    </source>
</evidence>
<sequence>MRVAMRMRLALALCNMNLATAMRYVAVDVSNIHLEPNTEDKGICKPKLEGIEREIASLQLESYIATNDVRRRNLLRRLRRQQKLEMRQQAATRILARQLVRLRQQITKLQGSRAQIRGVATHTQAMYASTAISSGVKGATKAMVAMNKKMAPAKQAKVVREFQKQSTQMDMTTNDGEENAKETSARRAIKNGRRASNLLMESNKELTESTKMMSKQLEAMLAKLRILASYDGDERFADAIKDEVEVERRRLSKSREKLISMSYIHNSRSSLKIETVFLETDTDLLSVPCGCCKFIFTVFNNFPISSFAVGCFKFIFTVFNNCPISFFAVLQIEMLSDSIDETLDKDEAEEETEELTNQVLDEIGVDIASQLSSAPKGRISSKKVENTSTRSESPDVVDLEKRLASLRRL</sequence>
<accession>A0A7J7ME07</accession>
<evidence type="ECO:0008006" key="5">
    <source>
        <dbReference type="Google" id="ProtNLM"/>
    </source>
</evidence>
<dbReference type="EMBL" id="JACGCM010001586">
    <property type="protein sequence ID" value="KAF6153126.1"/>
    <property type="molecule type" value="Genomic_DNA"/>
</dbReference>
<evidence type="ECO:0000313" key="3">
    <source>
        <dbReference type="EMBL" id="KAF6153126.1"/>
    </source>
</evidence>
<protein>
    <recommendedName>
        <fullName evidence="5">SNF7 family protein</fullName>
    </recommendedName>
</protein>
<feature type="chain" id="PRO_5029791198" description="SNF7 family protein" evidence="2">
    <location>
        <begin position="22"/>
        <end position="409"/>
    </location>
</feature>
<keyword evidence="4" id="KW-1185">Reference proteome</keyword>
<dbReference type="Proteomes" id="UP000541444">
    <property type="component" value="Unassembled WGS sequence"/>
</dbReference>
<dbReference type="Pfam" id="PF03357">
    <property type="entry name" value="Snf7"/>
    <property type="match status" value="1"/>
</dbReference>
<comment type="caution">
    <text evidence="3">The sequence shown here is derived from an EMBL/GenBank/DDBJ whole genome shotgun (WGS) entry which is preliminary data.</text>
</comment>
<organism evidence="3 4">
    <name type="scientific">Kingdonia uniflora</name>
    <dbReference type="NCBI Taxonomy" id="39325"/>
    <lineage>
        <taxon>Eukaryota</taxon>
        <taxon>Viridiplantae</taxon>
        <taxon>Streptophyta</taxon>
        <taxon>Embryophyta</taxon>
        <taxon>Tracheophyta</taxon>
        <taxon>Spermatophyta</taxon>
        <taxon>Magnoliopsida</taxon>
        <taxon>Ranunculales</taxon>
        <taxon>Circaeasteraceae</taxon>
        <taxon>Kingdonia</taxon>
    </lineage>
</organism>
<dbReference type="OrthoDB" id="5594417at2759"/>
<dbReference type="PANTHER" id="PTHR10476">
    <property type="entry name" value="CHARGED MULTIVESICULAR BODY PROTEIN"/>
    <property type="match status" value="1"/>
</dbReference>
<feature type="signal peptide" evidence="2">
    <location>
        <begin position="1"/>
        <end position="21"/>
    </location>
</feature>
<name>A0A7J7ME07_9MAGN</name>
<feature type="compositionally biased region" description="Polar residues" evidence="1">
    <location>
        <begin position="164"/>
        <end position="174"/>
    </location>
</feature>
<feature type="region of interest" description="Disordered" evidence="1">
    <location>
        <begin position="164"/>
        <end position="202"/>
    </location>
</feature>
<dbReference type="InterPro" id="IPR005024">
    <property type="entry name" value="Snf7_fam"/>
</dbReference>
<evidence type="ECO:0000256" key="2">
    <source>
        <dbReference type="SAM" id="SignalP"/>
    </source>
</evidence>
<proteinExistence type="predicted"/>
<feature type="region of interest" description="Disordered" evidence="1">
    <location>
        <begin position="374"/>
        <end position="396"/>
    </location>
</feature>
<dbReference type="AlphaFoldDB" id="A0A7J7ME07"/>
<reference evidence="3 4" key="1">
    <citation type="journal article" date="2020" name="IScience">
        <title>Genome Sequencing of the Endangered Kingdonia uniflora (Circaeasteraceae, Ranunculales) Reveals Potential Mechanisms of Evolutionary Specialization.</title>
        <authorList>
            <person name="Sun Y."/>
            <person name="Deng T."/>
            <person name="Zhang A."/>
            <person name="Moore M.J."/>
            <person name="Landis J.B."/>
            <person name="Lin N."/>
            <person name="Zhang H."/>
            <person name="Zhang X."/>
            <person name="Huang J."/>
            <person name="Zhang X."/>
            <person name="Sun H."/>
            <person name="Wang H."/>
        </authorList>
    </citation>
    <scope>NUCLEOTIDE SEQUENCE [LARGE SCALE GENOMIC DNA]</scope>
    <source>
        <strain evidence="3">TB1705</strain>
        <tissue evidence="3">Leaf</tissue>
    </source>
</reference>
<evidence type="ECO:0000313" key="4">
    <source>
        <dbReference type="Proteomes" id="UP000541444"/>
    </source>
</evidence>
<dbReference type="GO" id="GO:0007034">
    <property type="term" value="P:vacuolar transport"/>
    <property type="evidence" value="ECO:0007669"/>
    <property type="project" value="InterPro"/>
</dbReference>